<reference evidence="1 2" key="1">
    <citation type="journal article" date="2012" name="Stand. Genomic Sci.">
        <title>Complete genome sequence of the melanogenic marine bacterium Marinomonas mediterranea type strain (MMB-1(T)).</title>
        <authorList>
            <person name="Lucas-Elio P."/>
            <person name="Goodwin L."/>
            <person name="Woyke T."/>
            <person name="Pitluck S."/>
            <person name="Nolan M."/>
            <person name="Kyrpides N.C."/>
            <person name="Detter J.C."/>
            <person name="Copeland A."/>
            <person name="Teshima H."/>
            <person name="Bruce D."/>
            <person name="Detter C."/>
            <person name="Tapia R."/>
            <person name="Han S."/>
            <person name="Land M.L."/>
            <person name="Ivanova N."/>
            <person name="Mikhailova N."/>
            <person name="Johnston A.W."/>
            <person name="Sanchez-Amat A."/>
        </authorList>
    </citation>
    <scope>NUCLEOTIDE SEQUENCE [LARGE SCALE GENOMIC DNA]</scope>
    <source>
        <strain evidence="2">ATCC 700492 / JCM 21426 / NBRC 103028 / MMB-1</strain>
    </source>
</reference>
<keyword evidence="2" id="KW-1185">Reference proteome</keyword>
<accession>F2K246</accession>
<dbReference type="EMBL" id="CP002583">
    <property type="protein sequence ID" value="ADZ91124.1"/>
    <property type="molecule type" value="Genomic_DNA"/>
</dbReference>
<proteinExistence type="predicted"/>
<dbReference type="Gene3D" id="3.40.50.10190">
    <property type="entry name" value="BRCT domain"/>
    <property type="match status" value="1"/>
</dbReference>
<dbReference type="CDD" id="cd17748">
    <property type="entry name" value="BRCT_DNA_ligase_like"/>
    <property type="match status" value="1"/>
</dbReference>
<dbReference type="RefSeq" id="WP_013661029.1">
    <property type="nucleotide sequence ID" value="NC_015276.1"/>
</dbReference>
<dbReference type="eggNOG" id="COG0272">
    <property type="taxonomic scope" value="Bacteria"/>
</dbReference>
<sequence>MEKVSYFCLDRNRKKAAISLKGILQGVVADQELNEVEILFLDVWLKSQEHLRDDSDAIDLLDAVGDILADGVVTEDEIDDLKTLLEDIVKFKEVPLDKNIDRVNEFLALVSGVVADDILNTEELSALIDWLSRNDDLFSTFPINLVVKKMEQLEQSVSQETMSEELLQYLKKVSGANFCETGSVEVHPLAFIEDEIDSINHLNSSIVVSGEFDMGSRDDVKDIAIGRGYRLLGSVSKKTDYLVFGSKVSPNWGANNFGGKIEKAVKLKLEGYPIKIISESQWISFL</sequence>
<dbReference type="Proteomes" id="UP000001062">
    <property type="component" value="Chromosome"/>
</dbReference>
<dbReference type="HOGENOM" id="CLU_058425_0_0_6"/>
<dbReference type="PATRIC" id="fig|717774.3.peg.1925"/>
<organism evidence="1 2">
    <name type="scientific">Marinomonas mediterranea (strain ATCC 700492 / JCM 21426 / NBRC 103028 / MMB-1)</name>
    <dbReference type="NCBI Taxonomy" id="717774"/>
    <lineage>
        <taxon>Bacteria</taxon>
        <taxon>Pseudomonadati</taxon>
        <taxon>Pseudomonadota</taxon>
        <taxon>Gammaproteobacteria</taxon>
        <taxon>Oceanospirillales</taxon>
        <taxon>Oceanospirillaceae</taxon>
        <taxon>Marinomonas</taxon>
    </lineage>
</organism>
<name>F2K246_MARM1</name>
<dbReference type="AlphaFoldDB" id="F2K246"/>
<dbReference type="InterPro" id="IPR036420">
    <property type="entry name" value="BRCT_dom_sf"/>
</dbReference>
<evidence type="ECO:0008006" key="3">
    <source>
        <dbReference type="Google" id="ProtNLM"/>
    </source>
</evidence>
<evidence type="ECO:0000313" key="1">
    <source>
        <dbReference type="EMBL" id="ADZ91124.1"/>
    </source>
</evidence>
<dbReference type="SUPFAM" id="SSF52113">
    <property type="entry name" value="BRCT domain"/>
    <property type="match status" value="1"/>
</dbReference>
<dbReference type="OrthoDB" id="5451971at2"/>
<evidence type="ECO:0000313" key="2">
    <source>
        <dbReference type="Proteomes" id="UP000001062"/>
    </source>
</evidence>
<dbReference type="STRING" id="717774.Marme_1869"/>
<protein>
    <recommendedName>
        <fullName evidence="3">NAD-dependent DNA ligase</fullName>
    </recommendedName>
</protein>
<dbReference type="KEGG" id="mme:Marme_1869"/>
<gene>
    <name evidence="1" type="ordered locus">Marme_1869</name>
</gene>